<dbReference type="OrthoDB" id="366230at2759"/>
<keyword evidence="9" id="KW-0505">Motor protein</keyword>
<evidence type="ECO:0000256" key="3">
    <source>
        <dbReference type="ARBA" id="ARBA00022490"/>
    </source>
</evidence>
<dbReference type="Proteomes" id="UP000276133">
    <property type="component" value="Unassembled WGS sequence"/>
</dbReference>
<sequence>MEIVYVYTKKRSEFGRQCNFTDRSAELHINIMPEESESENFIAKNPIDIGVQVSKEYSEHEVNTIRFETENRSINHVEGGWPKDVNPLEPEQTIRYRKKVEKDELYMNTVVQLGNVMEHVIKQNNAIDIYETYFDDMTNEEVEDLPTAKTINVFRDPNPVQRTANHISWYIDGPKKIAASYCNLEFKKARSDACVDSYIWDVENPNKPELTLKPISPLVCIEFNPKDTHVLVGGCYNGQVCIFDTRKGSQPVEISLIEKSHRDPAYKTMWVQSKTGSEFFSSSTDGQVLWWDYRKLQDPIETLILDREKKGDIKNAYGAMSLEYESTMPTKFMVGTEQGYIINCNRRGKSDAEKIAHIYPGHYGPVYALQRNPFFPKNFLTVGDWTARIWSEEIKEDCIMWTKFHMSYLSDAQWSPVRPGVFFTTKMDGTLDVWDFLFKQNDPTLNIQVCDEPLYCLRAQDHGRLIATGSQSGTITLLELSDNLCTMQRNEKNLVSTMFERETRREKILEGRIRELKLKEKEKAGGIHDGADKEKKDENAEEASLKEVDPIEKAEKDFFKIVEEEKAKRKKKMDQNESNTENQTEKNEEKQN</sequence>
<evidence type="ECO:0000256" key="2">
    <source>
        <dbReference type="ARBA" id="ARBA00011059"/>
    </source>
</evidence>
<dbReference type="InterPro" id="IPR050687">
    <property type="entry name" value="Dynein_IC"/>
</dbReference>
<evidence type="ECO:0000256" key="10">
    <source>
        <dbReference type="ARBA" id="ARBA00023212"/>
    </source>
</evidence>
<evidence type="ECO:0000256" key="9">
    <source>
        <dbReference type="ARBA" id="ARBA00023175"/>
    </source>
</evidence>
<keyword evidence="11" id="KW-0966">Cell projection</keyword>
<evidence type="ECO:0000256" key="11">
    <source>
        <dbReference type="ARBA" id="ARBA00023273"/>
    </source>
</evidence>
<keyword evidence="4" id="KW-0853">WD repeat</keyword>
<proteinExistence type="inferred from homology"/>
<evidence type="ECO:0000256" key="4">
    <source>
        <dbReference type="ARBA" id="ARBA00022574"/>
    </source>
</evidence>
<organism evidence="13 14">
    <name type="scientific">Brachionus plicatilis</name>
    <name type="common">Marine rotifer</name>
    <name type="synonym">Brachionus muelleri</name>
    <dbReference type="NCBI Taxonomy" id="10195"/>
    <lineage>
        <taxon>Eukaryota</taxon>
        <taxon>Metazoa</taxon>
        <taxon>Spiralia</taxon>
        <taxon>Gnathifera</taxon>
        <taxon>Rotifera</taxon>
        <taxon>Eurotatoria</taxon>
        <taxon>Monogononta</taxon>
        <taxon>Pseudotrocha</taxon>
        <taxon>Ploima</taxon>
        <taxon>Brachionidae</taxon>
        <taxon>Brachionus</taxon>
    </lineage>
</organism>
<dbReference type="EMBL" id="REGN01007157">
    <property type="protein sequence ID" value="RNA07086.1"/>
    <property type="molecule type" value="Genomic_DNA"/>
</dbReference>
<keyword evidence="8" id="KW-0969">Cilium</keyword>
<dbReference type="SUPFAM" id="SSF50978">
    <property type="entry name" value="WD40 repeat-like"/>
    <property type="match status" value="1"/>
</dbReference>
<evidence type="ECO:0000256" key="6">
    <source>
        <dbReference type="ARBA" id="ARBA00022737"/>
    </source>
</evidence>
<evidence type="ECO:0000256" key="5">
    <source>
        <dbReference type="ARBA" id="ARBA00022701"/>
    </source>
</evidence>
<dbReference type="GO" id="GO:0005874">
    <property type="term" value="C:microtubule"/>
    <property type="evidence" value="ECO:0007669"/>
    <property type="project" value="UniProtKB-KW"/>
</dbReference>
<dbReference type="FunFam" id="2.130.10.10:FF:001723">
    <property type="entry name" value="Dynein intermediate chain 3, ciliary"/>
    <property type="match status" value="1"/>
</dbReference>
<dbReference type="GO" id="GO:0003341">
    <property type="term" value="P:cilium movement"/>
    <property type="evidence" value="ECO:0007669"/>
    <property type="project" value="TreeGrafter"/>
</dbReference>
<dbReference type="GO" id="GO:0036157">
    <property type="term" value="C:outer dynein arm"/>
    <property type="evidence" value="ECO:0007669"/>
    <property type="project" value="TreeGrafter"/>
</dbReference>
<dbReference type="PANTHER" id="PTHR12442:SF7">
    <property type="entry name" value="DYNEIN AXONEMAL INTERMEDIATE CHAIN 2"/>
    <property type="match status" value="1"/>
</dbReference>
<dbReference type="GO" id="GO:0045504">
    <property type="term" value="F:dynein heavy chain binding"/>
    <property type="evidence" value="ECO:0007669"/>
    <property type="project" value="TreeGrafter"/>
</dbReference>
<keyword evidence="10" id="KW-0206">Cytoskeleton</keyword>
<dbReference type="InterPro" id="IPR001680">
    <property type="entry name" value="WD40_rpt"/>
</dbReference>
<dbReference type="GO" id="GO:0036158">
    <property type="term" value="P:outer dynein arm assembly"/>
    <property type="evidence" value="ECO:0007669"/>
    <property type="project" value="TreeGrafter"/>
</dbReference>
<feature type="region of interest" description="Disordered" evidence="12">
    <location>
        <begin position="565"/>
        <end position="592"/>
    </location>
</feature>
<comment type="similarity">
    <text evidence="2">Belongs to the dynein intermediate chain family.</text>
</comment>
<evidence type="ECO:0000313" key="13">
    <source>
        <dbReference type="EMBL" id="RNA07086.1"/>
    </source>
</evidence>
<gene>
    <name evidence="13" type="ORF">BpHYR1_014319</name>
</gene>
<reference evidence="13 14" key="1">
    <citation type="journal article" date="2018" name="Sci. Rep.">
        <title>Genomic signatures of local adaptation to the degree of environmental predictability in rotifers.</title>
        <authorList>
            <person name="Franch-Gras L."/>
            <person name="Hahn C."/>
            <person name="Garcia-Roger E.M."/>
            <person name="Carmona M.J."/>
            <person name="Serra M."/>
            <person name="Gomez A."/>
        </authorList>
    </citation>
    <scope>NUCLEOTIDE SEQUENCE [LARGE SCALE GENOMIC DNA]</scope>
    <source>
        <strain evidence="13">HYR1</strain>
    </source>
</reference>
<evidence type="ECO:0000256" key="1">
    <source>
        <dbReference type="ARBA" id="ARBA00004430"/>
    </source>
</evidence>
<protein>
    <submittedName>
        <fullName evidence="13">Dynein intermediate chain axonemal</fullName>
    </submittedName>
</protein>
<dbReference type="Gene3D" id="2.130.10.10">
    <property type="entry name" value="YVTN repeat-like/Quinoprotein amine dehydrogenase"/>
    <property type="match status" value="2"/>
</dbReference>
<evidence type="ECO:0000256" key="7">
    <source>
        <dbReference type="ARBA" id="ARBA00023017"/>
    </source>
</evidence>
<dbReference type="STRING" id="10195.A0A3M7Q6P7"/>
<keyword evidence="14" id="KW-1185">Reference proteome</keyword>
<dbReference type="GO" id="GO:0045503">
    <property type="term" value="F:dynein light chain binding"/>
    <property type="evidence" value="ECO:0007669"/>
    <property type="project" value="TreeGrafter"/>
</dbReference>
<evidence type="ECO:0000256" key="12">
    <source>
        <dbReference type="SAM" id="MobiDB-lite"/>
    </source>
</evidence>
<feature type="region of interest" description="Disordered" evidence="12">
    <location>
        <begin position="524"/>
        <end position="549"/>
    </location>
</feature>
<dbReference type="InterPro" id="IPR015943">
    <property type="entry name" value="WD40/YVTN_repeat-like_dom_sf"/>
</dbReference>
<comment type="subcellular location">
    <subcellularLocation>
        <location evidence="1">Cytoplasm</location>
        <location evidence="1">Cytoskeleton</location>
        <location evidence="1">Cilium axoneme</location>
    </subcellularLocation>
</comment>
<comment type="caution">
    <text evidence="13">The sequence shown here is derived from an EMBL/GenBank/DDBJ whole genome shotgun (WGS) entry which is preliminary data.</text>
</comment>
<evidence type="ECO:0000256" key="8">
    <source>
        <dbReference type="ARBA" id="ARBA00023069"/>
    </source>
</evidence>
<keyword evidence="7" id="KW-0243">Dynein</keyword>
<keyword evidence="5" id="KW-0493">Microtubule</keyword>
<dbReference type="SMART" id="SM00320">
    <property type="entry name" value="WD40"/>
    <property type="match status" value="5"/>
</dbReference>
<dbReference type="FunFam" id="2.130.10.10:FF:000584">
    <property type="entry name" value="Dynein intermediate chain 2"/>
    <property type="match status" value="1"/>
</dbReference>
<dbReference type="PANTHER" id="PTHR12442">
    <property type="entry name" value="DYNEIN INTERMEDIATE CHAIN"/>
    <property type="match status" value="1"/>
</dbReference>
<accession>A0A3M7Q6P7</accession>
<name>A0A3M7Q6P7_BRAPC</name>
<feature type="compositionally biased region" description="Basic and acidic residues" evidence="12">
    <location>
        <begin position="583"/>
        <end position="592"/>
    </location>
</feature>
<dbReference type="InterPro" id="IPR036322">
    <property type="entry name" value="WD40_repeat_dom_sf"/>
</dbReference>
<dbReference type="AlphaFoldDB" id="A0A3M7Q6P7"/>
<keyword evidence="6" id="KW-0677">Repeat</keyword>
<evidence type="ECO:0000313" key="14">
    <source>
        <dbReference type="Proteomes" id="UP000276133"/>
    </source>
</evidence>
<keyword evidence="3" id="KW-0963">Cytoplasm</keyword>